<keyword evidence="2" id="KW-1185">Reference proteome</keyword>
<proteinExistence type="predicted"/>
<dbReference type="EMBL" id="JARJLG010000201">
    <property type="protein sequence ID" value="KAJ7728937.1"/>
    <property type="molecule type" value="Genomic_DNA"/>
</dbReference>
<dbReference type="InterPro" id="IPR032675">
    <property type="entry name" value="LRR_dom_sf"/>
</dbReference>
<comment type="caution">
    <text evidence="1">The sequence shown here is derived from an EMBL/GenBank/DDBJ whole genome shotgun (WGS) entry which is preliminary data.</text>
</comment>
<protein>
    <recommendedName>
        <fullName evidence="3">F-box domain-containing protein</fullName>
    </recommendedName>
</protein>
<accession>A0AAD7HUY5</accession>
<name>A0AAD7HUY5_9AGAR</name>
<dbReference type="Proteomes" id="UP001215280">
    <property type="component" value="Unassembled WGS sequence"/>
</dbReference>
<organism evidence="1 2">
    <name type="scientific">Mycena maculata</name>
    <dbReference type="NCBI Taxonomy" id="230809"/>
    <lineage>
        <taxon>Eukaryota</taxon>
        <taxon>Fungi</taxon>
        <taxon>Dikarya</taxon>
        <taxon>Basidiomycota</taxon>
        <taxon>Agaricomycotina</taxon>
        <taxon>Agaricomycetes</taxon>
        <taxon>Agaricomycetidae</taxon>
        <taxon>Agaricales</taxon>
        <taxon>Marasmiineae</taxon>
        <taxon>Mycenaceae</taxon>
        <taxon>Mycena</taxon>
    </lineage>
</organism>
<sequence length="514" mass="58408">MQKISELAAMAGTEGDQRPQKWDELNEFVESRLALLAMGCKLPQDVLGEIFKLLLPPNGRSSITVTRVDSPLQLSHVCRDWRSLALSMPSLWAGMDIVVDTAPRDPATYVNRVNDALKAWLSRSGLLPLSISIIWTSQGFGSCSLLMETLKAVSLRWRHMRFSLPSYDFFFSPLRHIAPKDVPVLRSVVIDIRDAAETLPSYPSQLGFLPFLKASNIRDVSVKTYPANFYRYPLDWENLRNLSLGSRIRDNSAVAFMQALPTLRRCVNLETLTMPVYDYLLDGVPPTVPLRLENLQRVAIIDSLNNTIFFERTDLPNLRHLEYHSIIGRFVFVPHLSAPERLTSLSLHTPLSADHLQECLRFLPRVQNLVIRWERPYVGTFHLFPFLIPHPDDPHGILSPELQHLCCVGVEDGSDEELLEMILARARADVPLAAVDMTFFSREREMDIVPHLRPLIDQGLSISLRYDATTANVSRGCSQFADSHDERRRVDPGASEWDPISEDWTADYSRWGLE</sequence>
<dbReference type="Gene3D" id="1.20.1280.50">
    <property type="match status" value="1"/>
</dbReference>
<evidence type="ECO:0000313" key="1">
    <source>
        <dbReference type="EMBL" id="KAJ7728937.1"/>
    </source>
</evidence>
<dbReference type="AlphaFoldDB" id="A0AAD7HUY5"/>
<dbReference type="SUPFAM" id="SSF52058">
    <property type="entry name" value="L domain-like"/>
    <property type="match status" value="1"/>
</dbReference>
<evidence type="ECO:0008006" key="3">
    <source>
        <dbReference type="Google" id="ProtNLM"/>
    </source>
</evidence>
<evidence type="ECO:0000313" key="2">
    <source>
        <dbReference type="Proteomes" id="UP001215280"/>
    </source>
</evidence>
<reference evidence="1" key="1">
    <citation type="submission" date="2023-03" db="EMBL/GenBank/DDBJ databases">
        <title>Massive genome expansion in bonnet fungi (Mycena s.s.) driven by repeated elements and novel gene families across ecological guilds.</title>
        <authorList>
            <consortium name="Lawrence Berkeley National Laboratory"/>
            <person name="Harder C.B."/>
            <person name="Miyauchi S."/>
            <person name="Viragh M."/>
            <person name="Kuo A."/>
            <person name="Thoen E."/>
            <person name="Andreopoulos B."/>
            <person name="Lu D."/>
            <person name="Skrede I."/>
            <person name="Drula E."/>
            <person name="Henrissat B."/>
            <person name="Morin E."/>
            <person name="Kohler A."/>
            <person name="Barry K."/>
            <person name="LaButti K."/>
            <person name="Morin E."/>
            <person name="Salamov A."/>
            <person name="Lipzen A."/>
            <person name="Mereny Z."/>
            <person name="Hegedus B."/>
            <person name="Baldrian P."/>
            <person name="Stursova M."/>
            <person name="Weitz H."/>
            <person name="Taylor A."/>
            <person name="Grigoriev I.V."/>
            <person name="Nagy L.G."/>
            <person name="Martin F."/>
            <person name="Kauserud H."/>
        </authorList>
    </citation>
    <scope>NUCLEOTIDE SEQUENCE</scope>
    <source>
        <strain evidence="1">CBHHK188m</strain>
    </source>
</reference>
<dbReference type="Gene3D" id="3.80.10.10">
    <property type="entry name" value="Ribonuclease Inhibitor"/>
    <property type="match status" value="1"/>
</dbReference>
<gene>
    <name evidence="1" type="ORF">DFH07DRAFT_850643</name>
</gene>